<dbReference type="Proteomes" id="UP001196301">
    <property type="component" value="Unassembled WGS sequence"/>
</dbReference>
<evidence type="ECO:0000256" key="2">
    <source>
        <dbReference type="SAM" id="MobiDB-lite"/>
    </source>
</evidence>
<reference evidence="4 5" key="1">
    <citation type="submission" date="2021-06" db="EMBL/GenBank/DDBJ databases">
        <authorList>
            <person name="Sun Q."/>
            <person name="Li D."/>
        </authorList>
    </citation>
    <scope>NUCLEOTIDE SEQUENCE [LARGE SCALE GENOMIC DNA]</scope>
    <source>
        <strain evidence="4 5">N19</strain>
    </source>
</reference>
<evidence type="ECO:0000259" key="3">
    <source>
        <dbReference type="SMART" id="SM00646"/>
    </source>
</evidence>
<evidence type="ECO:0000313" key="4">
    <source>
        <dbReference type="EMBL" id="MBU5335642.1"/>
    </source>
</evidence>
<organism evidence="4 5">
    <name type="scientific">Intestinibacter bartlettii</name>
    <dbReference type="NCBI Taxonomy" id="261299"/>
    <lineage>
        <taxon>Bacteria</taxon>
        <taxon>Bacillati</taxon>
        <taxon>Bacillota</taxon>
        <taxon>Clostridia</taxon>
        <taxon>Peptostreptococcales</taxon>
        <taxon>Peptostreptococcaceae</taxon>
        <taxon>Intestinibacter</taxon>
    </lineage>
</organism>
<comment type="caution">
    <text evidence="4">The sequence shown here is derived from an EMBL/GenBank/DDBJ whole genome shotgun (WGS) entry which is preliminary data.</text>
</comment>
<dbReference type="Pfam" id="PF01520">
    <property type="entry name" value="Amidase_3"/>
    <property type="match status" value="1"/>
</dbReference>
<proteinExistence type="predicted"/>
<dbReference type="InterPro" id="IPR002508">
    <property type="entry name" value="MurNAc-LAA_cat"/>
</dbReference>
<feature type="region of interest" description="Disordered" evidence="2">
    <location>
        <begin position="56"/>
        <end position="76"/>
    </location>
</feature>
<evidence type="ECO:0000313" key="5">
    <source>
        <dbReference type="Proteomes" id="UP001196301"/>
    </source>
</evidence>
<gene>
    <name evidence="4" type="ORF">KQI20_04235</name>
</gene>
<dbReference type="CDD" id="cd02696">
    <property type="entry name" value="MurNAc-LAA"/>
    <property type="match status" value="1"/>
</dbReference>
<feature type="compositionally biased region" description="Polar residues" evidence="2">
    <location>
        <begin position="60"/>
        <end position="74"/>
    </location>
</feature>
<evidence type="ECO:0000256" key="1">
    <source>
        <dbReference type="ARBA" id="ARBA00022801"/>
    </source>
</evidence>
<accession>A0ABS6DWL5</accession>
<protein>
    <submittedName>
        <fullName evidence="4">N-acetylmuramoyl-L-alanine amidase</fullName>
    </submittedName>
</protein>
<dbReference type="SMART" id="SM00646">
    <property type="entry name" value="Ami_3"/>
    <property type="match status" value="1"/>
</dbReference>
<sequence length="256" mass="28537">MKKYKILTTIILVIGLMMIFTSNEAKNLTKLVSNFSTLALNPNRKTEQYSICIDPGHQAKGNSETEQVGPNSGSYKAKVSSGTAGIATKKPEYELNLEASLKLKHILESRGYKVYMTRESHDVDISNKERAIFANEKKVDMVVRIHADGSDNTGVTGASILIPSKEGEYTSAIYEDSSSCAKYVNENMQNNGFKVNGVFERSDLTGFNWSQVPVVLIEMGFMSNYTEDQNMSSPQYQEKMMNSVADGLDNYFKNKK</sequence>
<name>A0ABS6DWL5_9FIRM</name>
<dbReference type="RefSeq" id="WP_216568779.1">
    <property type="nucleotide sequence ID" value="NZ_JAHLOQ010000007.1"/>
</dbReference>
<keyword evidence="5" id="KW-1185">Reference proteome</keyword>
<feature type="domain" description="MurNAc-LAA" evidence="3">
    <location>
        <begin position="131"/>
        <end position="249"/>
    </location>
</feature>
<keyword evidence="1" id="KW-0378">Hydrolase</keyword>
<dbReference type="InterPro" id="IPR050695">
    <property type="entry name" value="N-acetylmuramoyl_amidase_3"/>
</dbReference>
<dbReference type="EMBL" id="JAHLOQ010000007">
    <property type="protein sequence ID" value="MBU5335642.1"/>
    <property type="molecule type" value="Genomic_DNA"/>
</dbReference>
<dbReference type="PANTHER" id="PTHR30404:SF0">
    <property type="entry name" value="N-ACETYLMURAMOYL-L-ALANINE AMIDASE AMIC"/>
    <property type="match status" value="1"/>
</dbReference>
<dbReference type="PANTHER" id="PTHR30404">
    <property type="entry name" value="N-ACETYLMURAMOYL-L-ALANINE AMIDASE"/>
    <property type="match status" value="1"/>
</dbReference>